<sequence length="185" mass="20882">MESSLLSVRTAAVFLALFSQCVNGKDCVCELNNLQGPFPTGKLNTIRTDASQCSKSIISTELTELDLLMLGLQRRLEQLEQSVSVLEKEDDGDLYGAVSLRIIELELAEILELMEKLNNTMTFNMELSELTTNKLKSMNKNMKELETYDISQVVSKERENLRVKRALAECQRELEATPPPPTRRP</sequence>
<name>A0A8J4UEU2_CLAMG</name>
<accession>A0A8J4UEU2</accession>
<keyword evidence="2" id="KW-0732">Signal</keyword>
<dbReference type="AlphaFoldDB" id="A0A8J4UEU2"/>
<feature type="coiled-coil region" evidence="1">
    <location>
        <begin position="62"/>
        <end position="120"/>
    </location>
</feature>
<feature type="chain" id="PRO_5035307588" evidence="2">
    <location>
        <begin position="25"/>
        <end position="185"/>
    </location>
</feature>
<dbReference type="Proteomes" id="UP000727407">
    <property type="component" value="Unassembled WGS sequence"/>
</dbReference>
<keyword evidence="4" id="KW-1185">Reference proteome</keyword>
<organism evidence="3 4">
    <name type="scientific">Clarias magur</name>
    <name type="common">Asian catfish</name>
    <name type="synonym">Macropteronotus magur</name>
    <dbReference type="NCBI Taxonomy" id="1594786"/>
    <lineage>
        <taxon>Eukaryota</taxon>
        <taxon>Metazoa</taxon>
        <taxon>Chordata</taxon>
        <taxon>Craniata</taxon>
        <taxon>Vertebrata</taxon>
        <taxon>Euteleostomi</taxon>
        <taxon>Actinopterygii</taxon>
        <taxon>Neopterygii</taxon>
        <taxon>Teleostei</taxon>
        <taxon>Ostariophysi</taxon>
        <taxon>Siluriformes</taxon>
        <taxon>Clariidae</taxon>
        <taxon>Clarias</taxon>
    </lineage>
</organism>
<proteinExistence type="predicted"/>
<evidence type="ECO:0000256" key="2">
    <source>
        <dbReference type="SAM" id="SignalP"/>
    </source>
</evidence>
<dbReference type="EMBL" id="QNUK01000432">
    <property type="protein sequence ID" value="KAF5893467.1"/>
    <property type="molecule type" value="Genomic_DNA"/>
</dbReference>
<protein>
    <submittedName>
        <fullName evidence="3">Olfactomedin-4-like</fullName>
    </submittedName>
</protein>
<comment type="caution">
    <text evidence="3">The sequence shown here is derived from an EMBL/GenBank/DDBJ whole genome shotgun (WGS) entry which is preliminary data.</text>
</comment>
<feature type="signal peptide" evidence="2">
    <location>
        <begin position="1"/>
        <end position="24"/>
    </location>
</feature>
<keyword evidence="1" id="KW-0175">Coiled coil</keyword>
<gene>
    <name evidence="3" type="ORF">DAT39_016822</name>
</gene>
<feature type="non-terminal residue" evidence="3">
    <location>
        <position position="185"/>
    </location>
</feature>
<evidence type="ECO:0000313" key="3">
    <source>
        <dbReference type="EMBL" id="KAF5893467.1"/>
    </source>
</evidence>
<evidence type="ECO:0000256" key="1">
    <source>
        <dbReference type="SAM" id="Coils"/>
    </source>
</evidence>
<evidence type="ECO:0000313" key="4">
    <source>
        <dbReference type="Proteomes" id="UP000727407"/>
    </source>
</evidence>
<dbReference type="OrthoDB" id="8626508at2759"/>
<reference evidence="3" key="1">
    <citation type="submission" date="2020-07" db="EMBL/GenBank/DDBJ databases">
        <title>Clarias magur genome sequencing, assembly and annotation.</title>
        <authorList>
            <person name="Kushwaha B."/>
            <person name="Kumar R."/>
            <person name="Das P."/>
            <person name="Joshi C.G."/>
            <person name="Kumar D."/>
            <person name="Nagpure N.S."/>
            <person name="Pandey M."/>
            <person name="Agarwal S."/>
            <person name="Srivastava S."/>
            <person name="Singh M."/>
            <person name="Sahoo L."/>
            <person name="Jayasankar P."/>
            <person name="Meher P.K."/>
            <person name="Koringa P.G."/>
            <person name="Iquebal M.A."/>
            <person name="Das S.P."/>
            <person name="Bit A."/>
            <person name="Patnaik S."/>
            <person name="Patel N."/>
            <person name="Shah T.M."/>
            <person name="Hinsu A."/>
            <person name="Jena J.K."/>
        </authorList>
    </citation>
    <scope>NUCLEOTIDE SEQUENCE</scope>
    <source>
        <strain evidence="3">CIFAMagur01</strain>
        <tissue evidence="3">Testis</tissue>
    </source>
</reference>